<proteinExistence type="predicted"/>
<protein>
    <submittedName>
        <fullName evidence="5">ACP phosphodiesterase</fullName>
    </submittedName>
</protein>
<keyword evidence="4" id="KW-0276">Fatty acid metabolism</keyword>
<evidence type="ECO:0000313" key="6">
    <source>
        <dbReference type="Proteomes" id="UP001209713"/>
    </source>
</evidence>
<dbReference type="RefSeq" id="WP_263529603.1">
    <property type="nucleotide sequence ID" value="NZ_JAOVZB010000002.1"/>
</dbReference>
<accession>A0ABT2YQP9</accession>
<dbReference type="InterPro" id="IPR007431">
    <property type="entry name" value="ACP_PD"/>
</dbReference>
<keyword evidence="4" id="KW-0275">Fatty acid biosynthesis</keyword>
<evidence type="ECO:0000256" key="4">
    <source>
        <dbReference type="ARBA" id="ARBA00023160"/>
    </source>
</evidence>
<keyword evidence="2" id="KW-0378">Hydrolase</keyword>
<evidence type="ECO:0000256" key="2">
    <source>
        <dbReference type="ARBA" id="ARBA00022801"/>
    </source>
</evidence>
<dbReference type="Pfam" id="PF04336">
    <property type="entry name" value="ACP_PD"/>
    <property type="match status" value="1"/>
</dbReference>
<dbReference type="Proteomes" id="UP001209713">
    <property type="component" value="Unassembled WGS sequence"/>
</dbReference>
<gene>
    <name evidence="5" type="ORF">OFY17_04900</name>
</gene>
<comment type="caution">
    <text evidence="5">The sequence shown here is derived from an EMBL/GenBank/DDBJ whole genome shotgun (WGS) entry which is preliminary data.</text>
</comment>
<dbReference type="PANTHER" id="PTHR38764">
    <property type="entry name" value="ACYL CARRIER PROTEIN PHOSPHODIESTERASE"/>
    <property type="match status" value="1"/>
</dbReference>
<evidence type="ECO:0000256" key="1">
    <source>
        <dbReference type="ARBA" id="ARBA00022516"/>
    </source>
</evidence>
<evidence type="ECO:0000256" key="3">
    <source>
        <dbReference type="ARBA" id="ARBA00023098"/>
    </source>
</evidence>
<name>A0ABT2YQP9_9GAMM</name>
<dbReference type="PANTHER" id="PTHR38764:SF1">
    <property type="entry name" value="ACYL CARRIER PROTEIN PHOSPHODIESTERASE"/>
    <property type="match status" value="1"/>
</dbReference>
<keyword evidence="3" id="KW-0443">Lipid metabolism</keyword>
<dbReference type="EMBL" id="JAOVZB010000002">
    <property type="protein sequence ID" value="MCV2402222.1"/>
    <property type="molecule type" value="Genomic_DNA"/>
</dbReference>
<keyword evidence="1" id="KW-0444">Lipid biosynthesis</keyword>
<evidence type="ECO:0000313" key="5">
    <source>
        <dbReference type="EMBL" id="MCV2402222.1"/>
    </source>
</evidence>
<keyword evidence="6" id="KW-1185">Reference proteome</keyword>
<reference evidence="5 6" key="1">
    <citation type="submission" date="2022-10" db="EMBL/GenBank/DDBJ databases">
        <title>Marinomonas transparenta sp. nov. and Marinomonas sargassi sp. nov., isolated from marine alga (Sargassum natans (L.) Gaillon).</title>
        <authorList>
            <person name="Wang Y."/>
        </authorList>
    </citation>
    <scope>NUCLEOTIDE SEQUENCE [LARGE SCALE GENOMIC DNA]</scope>
    <source>
        <strain evidence="5 6">C2222</strain>
    </source>
</reference>
<sequence length="203" mass="23207">MNYLAHLHIAQLTNTSPAGNLLGDFSVDVNSLDSDLYIGWQLHQQVDVMVDKHPASLAFRALPRSGRRRFAGIIQDILMDYWLVQNWQKFGSLSLTDFCEQVVIDLSRDKGRCPVRLANMITSLEHHNWLAGLGTYSGVEKAIFSIMKRWRYGHYLQDFVDELPEVILQAEQPFLSLYPDLLSYVKELQDKKAEANAPRQTGL</sequence>
<organism evidence="5 6">
    <name type="scientific">Marinomonas sargassi</name>
    <dbReference type="NCBI Taxonomy" id="2984494"/>
    <lineage>
        <taxon>Bacteria</taxon>
        <taxon>Pseudomonadati</taxon>
        <taxon>Pseudomonadota</taxon>
        <taxon>Gammaproteobacteria</taxon>
        <taxon>Oceanospirillales</taxon>
        <taxon>Oceanospirillaceae</taxon>
        <taxon>Marinomonas</taxon>
    </lineage>
</organism>